<evidence type="ECO:0000313" key="3">
    <source>
        <dbReference type="Proteomes" id="UP001232148"/>
    </source>
</evidence>
<accession>A0AAD9HS05</accession>
<evidence type="ECO:0000313" key="2">
    <source>
        <dbReference type="EMBL" id="KAK2034250.1"/>
    </source>
</evidence>
<sequence length="80" mass="8762">MPASHTSSMDNNTGSQGSWSASRPAPNEKPSRDTRLDRFKSDKTYDLAHRIHSGEHRPRSLGGILGQHLANLPQTTTTGH</sequence>
<keyword evidence="3" id="KW-1185">Reference proteome</keyword>
<dbReference type="EMBL" id="MU842815">
    <property type="protein sequence ID" value="KAK2034250.1"/>
    <property type="molecule type" value="Genomic_DNA"/>
</dbReference>
<gene>
    <name evidence="2" type="ORF">LX32DRAFT_689374</name>
</gene>
<proteinExistence type="predicted"/>
<dbReference type="Proteomes" id="UP001232148">
    <property type="component" value="Unassembled WGS sequence"/>
</dbReference>
<feature type="compositionally biased region" description="Polar residues" evidence="1">
    <location>
        <begin position="1"/>
        <end position="21"/>
    </location>
</feature>
<protein>
    <submittedName>
        <fullName evidence="2">Uncharacterized protein</fullName>
    </submittedName>
</protein>
<reference evidence="2" key="1">
    <citation type="submission" date="2021-06" db="EMBL/GenBank/DDBJ databases">
        <title>Comparative genomics, transcriptomics and evolutionary studies reveal genomic signatures of adaptation to plant cell wall in hemibiotrophic fungi.</title>
        <authorList>
            <consortium name="DOE Joint Genome Institute"/>
            <person name="Baroncelli R."/>
            <person name="Diaz J.F."/>
            <person name="Benocci T."/>
            <person name="Peng M."/>
            <person name="Battaglia E."/>
            <person name="Haridas S."/>
            <person name="Andreopoulos W."/>
            <person name="Labutti K."/>
            <person name="Pangilinan J."/>
            <person name="Floch G.L."/>
            <person name="Makela M.R."/>
            <person name="Henrissat B."/>
            <person name="Grigoriev I.V."/>
            <person name="Crouch J.A."/>
            <person name="De Vries R.P."/>
            <person name="Sukno S.A."/>
            <person name="Thon M.R."/>
        </authorList>
    </citation>
    <scope>NUCLEOTIDE SEQUENCE</scope>
    <source>
        <strain evidence="2">MAFF235873</strain>
    </source>
</reference>
<comment type="caution">
    <text evidence="2">The sequence shown here is derived from an EMBL/GenBank/DDBJ whole genome shotgun (WGS) entry which is preliminary data.</text>
</comment>
<feature type="region of interest" description="Disordered" evidence="1">
    <location>
        <begin position="1"/>
        <end position="80"/>
    </location>
</feature>
<organism evidence="2 3">
    <name type="scientific">Colletotrichum zoysiae</name>
    <dbReference type="NCBI Taxonomy" id="1216348"/>
    <lineage>
        <taxon>Eukaryota</taxon>
        <taxon>Fungi</taxon>
        <taxon>Dikarya</taxon>
        <taxon>Ascomycota</taxon>
        <taxon>Pezizomycotina</taxon>
        <taxon>Sordariomycetes</taxon>
        <taxon>Hypocreomycetidae</taxon>
        <taxon>Glomerellales</taxon>
        <taxon>Glomerellaceae</taxon>
        <taxon>Colletotrichum</taxon>
        <taxon>Colletotrichum graminicola species complex</taxon>
    </lineage>
</organism>
<dbReference type="AlphaFoldDB" id="A0AAD9HS05"/>
<feature type="compositionally biased region" description="Basic and acidic residues" evidence="1">
    <location>
        <begin position="29"/>
        <end position="58"/>
    </location>
</feature>
<name>A0AAD9HS05_9PEZI</name>
<evidence type="ECO:0000256" key="1">
    <source>
        <dbReference type="SAM" id="MobiDB-lite"/>
    </source>
</evidence>